<protein>
    <recommendedName>
        <fullName evidence="8">Probable membrane transporter protein</fullName>
    </recommendedName>
</protein>
<dbReference type="Pfam" id="PF01925">
    <property type="entry name" value="TauE"/>
    <property type="match status" value="1"/>
</dbReference>
<dbReference type="EMBL" id="AP027266">
    <property type="protein sequence ID" value="BDW84349.1"/>
    <property type="molecule type" value="Genomic_DNA"/>
</dbReference>
<dbReference type="GO" id="GO:0005886">
    <property type="term" value="C:plasma membrane"/>
    <property type="evidence" value="ECO:0007669"/>
    <property type="project" value="UniProtKB-SubCell"/>
</dbReference>
<evidence type="ECO:0000256" key="3">
    <source>
        <dbReference type="ARBA" id="ARBA00022448"/>
    </source>
</evidence>
<dbReference type="Proteomes" id="UP001337723">
    <property type="component" value="Chromosome"/>
</dbReference>
<dbReference type="InterPro" id="IPR052017">
    <property type="entry name" value="TSUP"/>
</dbReference>
<evidence type="ECO:0000256" key="7">
    <source>
        <dbReference type="ARBA" id="ARBA00023136"/>
    </source>
</evidence>
<evidence type="ECO:0000256" key="8">
    <source>
        <dbReference type="RuleBase" id="RU363041"/>
    </source>
</evidence>
<feature type="transmembrane region" description="Helical" evidence="8">
    <location>
        <begin position="73"/>
        <end position="95"/>
    </location>
</feature>
<feature type="transmembrane region" description="Helical" evidence="8">
    <location>
        <begin position="101"/>
        <end position="122"/>
    </location>
</feature>
<comment type="similarity">
    <text evidence="2 8">Belongs to the 4-toluene sulfonate uptake permease (TSUP) (TC 2.A.102) family.</text>
</comment>
<keyword evidence="6 8" id="KW-1133">Transmembrane helix</keyword>
<dbReference type="PANTHER" id="PTHR30269">
    <property type="entry name" value="TRANSMEMBRANE PROTEIN YFCA"/>
    <property type="match status" value="1"/>
</dbReference>
<keyword evidence="7 8" id="KW-0472">Membrane</keyword>
<feature type="transmembrane region" description="Helical" evidence="8">
    <location>
        <begin position="187"/>
        <end position="216"/>
    </location>
</feature>
<name>A0AA48H0J1_9RHOB</name>
<proteinExistence type="inferred from homology"/>
<dbReference type="AlphaFoldDB" id="A0AA48H0J1"/>
<evidence type="ECO:0000313" key="10">
    <source>
        <dbReference type="Proteomes" id="UP001337723"/>
    </source>
</evidence>
<evidence type="ECO:0000256" key="5">
    <source>
        <dbReference type="ARBA" id="ARBA00022692"/>
    </source>
</evidence>
<keyword evidence="5 8" id="KW-0812">Transmembrane</keyword>
<sequence length="250" mass="25672">MLEGWVFALAAFGAFLAGLSKGGFGGSLGFAGAAILAMVVEPGVALALMLPVLMAIDVAAVRAFWGKWHAPSAGAILTGALPGLGLGAVLFYVVSADGIRVLIGVLAVGFVAFRVALARGLIAPRPQGFDRRKGWIAGLGVGFTSFVAHAGGPPFAVFMLGQGGIGKTQYHATSVIVFWVVNALKAAIYSVMGLFTLSLLGWSAALIPFALLGAFAGVRAHQVIPERAFFAVAHVALVLTGLKLLWDGLT</sequence>
<feature type="transmembrane region" description="Helical" evidence="8">
    <location>
        <begin position="35"/>
        <end position="61"/>
    </location>
</feature>
<evidence type="ECO:0000256" key="6">
    <source>
        <dbReference type="ARBA" id="ARBA00022989"/>
    </source>
</evidence>
<evidence type="ECO:0000256" key="1">
    <source>
        <dbReference type="ARBA" id="ARBA00004651"/>
    </source>
</evidence>
<organism evidence="9 10">
    <name type="scientific">Roseicyclus marinus</name>
    <dbReference type="NCBI Taxonomy" id="2161673"/>
    <lineage>
        <taxon>Bacteria</taxon>
        <taxon>Pseudomonadati</taxon>
        <taxon>Pseudomonadota</taxon>
        <taxon>Alphaproteobacteria</taxon>
        <taxon>Rhodobacterales</taxon>
        <taxon>Roseobacteraceae</taxon>
        <taxon>Roseicyclus</taxon>
    </lineage>
</organism>
<dbReference type="InterPro" id="IPR002781">
    <property type="entry name" value="TM_pro_TauE-like"/>
</dbReference>
<keyword evidence="3" id="KW-0813">Transport</keyword>
<feature type="transmembrane region" description="Helical" evidence="8">
    <location>
        <begin position="228"/>
        <end position="246"/>
    </location>
</feature>
<reference evidence="9 10" key="1">
    <citation type="submission" date="2023-01" db="EMBL/GenBank/DDBJ databases">
        <title>Complete genome sequence of Roseicyclus marinus strain Dej080120_10.</title>
        <authorList>
            <person name="Ueki S."/>
            <person name="Maruyama F."/>
        </authorList>
    </citation>
    <scope>NUCLEOTIDE SEQUENCE [LARGE SCALE GENOMIC DNA]</scope>
    <source>
        <strain evidence="9 10">Dej080120_10</strain>
    </source>
</reference>
<keyword evidence="4 8" id="KW-1003">Cell membrane</keyword>
<evidence type="ECO:0000256" key="2">
    <source>
        <dbReference type="ARBA" id="ARBA00009142"/>
    </source>
</evidence>
<gene>
    <name evidence="9" type="ORF">MACH21_05260</name>
</gene>
<accession>A0AA48H0J1</accession>
<evidence type="ECO:0000256" key="4">
    <source>
        <dbReference type="ARBA" id="ARBA00022475"/>
    </source>
</evidence>
<keyword evidence="10" id="KW-1185">Reference proteome</keyword>
<dbReference type="KEGG" id="rmai:MACH21_05260"/>
<feature type="transmembrane region" description="Helical" evidence="8">
    <location>
        <begin position="134"/>
        <end position="152"/>
    </location>
</feature>
<dbReference type="PANTHER" id="PTHR30269:SF37">
    <property type="entry name" value="MEMBRANE TRANSPORTER PROTEIN"/>
    <property type="match status" value="1"/>
</dbReference>
<comment type="subcellular location">
    <subcellularLocation>
        <location evidence="1 8">Cell membrane</location>
        <topology evidence="1 8">Multi-pass membrane protein</topology>
    </subcellularLocation>
</comment>
<evidence type="ECO:0000313" key="9">
    <source>
        <dbReference type="EMBL" id="BDW84349.1"/>
    </source>
</evidence>
<dbReference type="RefSeq" id="WP_338274149.1">
    <property type="nucleotide sequence ID" value="NZ_AP027266.1"/>
</dbReference>